<dbReference type="Gene3D" id="3.90.1300.10">
    <property type="entry name" value="Amidase signature (AS) domain"/>
    <property type="match status" value="1"/>
</dbReference>
<feature type="domain" description="Amidase" evidence="1">
    <location>
        <begin position="25"/>
        <end position="440"/>
    </location>
</feature>
<dbReference type="EMBL" id="UINC01004863">
    <property type="protein sequence ID" value="SVA17391.1"/>
    <property type="molecule type" value="Genomic_DNA"/>
</dbReference>
<accession>A0A381TPI3</accession>
<dbReference type="PANTHER" id="PTHR43372:SF4">
    <property type="entry name" value="FATTY-ACID AMIDE HYDROLASE 2"/>
    <property type="match status" value="1"/>
</dbReference>
<dbReference type="InterPro" id="IPR036928">
    <property type="entry name" value="AS_sf"/>
</dbReference>
<evidence type="ECO:0000259" key="1">
    <source>
        <dbReference type="Pfam" id="PF01425"/>
    </source>
</evidence>
<proteinExistence type="predicted"/>
<name>A0A381TPI3_9ZZZZ</name>
<dbReference type="InterPro" id="IPR052739">
    <property type="entry name" value="FAAH2"/>
</dbReference>
<dbReference type="Pfam" id="PF01425">
    <property type="entry name" value="Amidase"/>
    <property type="match status" value="1"/>
</dbReference>
<evidence type="ECO:0000313" key="2">
    <source>
        <dbReference type="EMBL" id="SVA17391.1"/>
    </source>
</evidence>
<dbReference type="GO" id="GO:0012505">
    <property type="term" value="C:endomembrane system"/>
    <property type="evidence" value="ECO:0007669"/>
    <property type="project" value="TreeGrafter"/>
</dbReference>
<dbReference type="InterPro" id="IPR023631">
    <property type="entry name" value="Amidase_dom"/>
</dbReference>
<protein>
    <recommendedName>
        <fullName evidence="1">Amidase domain-containing protein</fullName>
    </recommendedName>
</protein>
<dbReference type="PANTHER" id="PTHR43372">
    <property type="entry name" value="FATTY-ACID AMIDE HYDROLASE"/>
    <property type="match status" value="1"/>
</dbReference>
<gene>
    <name evidence="2" type="ORF">METZ01_LOCUS70245</name>
</gene>
<sequence>MNEILYASAKGISQAIQDKKVSALEVVEAHLRRIEEVNPKLNAVVHLASDRAIAEARKADSAMAKGELTGILHGLPMTVKDSHDAQGLVSTGGTKGRETFVPESDATVVSRMRSEGAIVLGKTNTPELTLAFETDNLIYGRTNNPYDLDRTPGGSSGGAGAIIASGGSPIDLGTDTGGSVRVPSGFCGIAGLKPTSGRVPRTGHIISHSLGAIDSLTTVGPMARFVEDLAMVYPIISGPDWIDPTIVPMALDNPADVDIKQLRVAYFTDIGNTTSHDQIVAVIKSAALALKDRGTCIDADIPSAIAKSPGTSLLTADGGAGVRRLLEKAGTSETHSWVKRFAEGTESLPVGEYTELLEQIDRFRSEMLGFMQKYDAILCPVRPFPALPHGESMKAKYRESNSFTSTFNLTGWPVTVVRAGTSSEGLPIGVQLITRPWREDVALALAFVIEESLGGWKPPNI</sequence>
<dbReference type="AlphaFoldDB" id="A0A381TPI3"/>
<dbReference type="SUPFAM" id="SSF75304">
    <property type="entry name" value="Amidase signature (AS) enzymes"/>
    <property type="match status" value="1"/>
</dbReference>
<reference evidence="2" key="1">
    <citation type="submission" date="2018-05" db="EMBL/GenBank/DDBJ databases">
        <authorList>
            <person name="Lanie J.A."/>
            <person name="Ng W.-L."/>
            <person name="Kazmierczak K.M."/>
            <person name="Andrzejewski T.M."/>
            <person name="Davidsen T.M."/>
            <person name="Wayne K.J."/>
            <person name="Tettelin H."/>
            <person name="Glass J.I."/>
            <person name="Rusch D."/>
            <person name="Podicherti R."/>
            <person name="Tsui H.-C.T."/>
            <person name="Winkler M.E."/>
        </authorList>
    </citation>
    <scope>NUCLEOTIDE SEQUENCE</scope>
</reference>
<organism evidence="2">
    <name type="scientific">marine metagenome</name>
    <dbReference type="NCBI Taxonomy" id="408172"/>
    <lineage>
        <taxon>unclassified sequences</taxon>
        <taxon>metagenomes</taxon>
        <taxon>ecological metagenomes</taxon>
    </lineage>
</organism>